<organism evidence="1 2">
    <name type="scientific">Paraburkholderia phymatum</name>
    <dbReference type="NCBI Taxonomy" id="148447"/>
    <lineage>
        <taxon>Bacteria</taxon>
        <taxon>Pseudomonadati</taxon>
        <taxon>Pseudomonadota</taxon>
        <taxon>Betaproteobacteria</taxon>
        <taxon>Burkholderiales</taxon>
        <taxon>Burkholderiaceae</taxon>
        <taxon>Paraburkholderia</taxon>
    </lineage>
</organism>
<keyword evidence="1" id="KW-0808">Transferase</keyword>
<sequence length="188" mass="19986">MASDISIRQLGPADSDAFFALRLRGLKAHPAAFGQSYDEAVERGPSQHDAMLAGTHAALGNFLLGAFSSTDGALVGTVGLMRETRQKERHKGFVIGMYVADEAAGRGVGRALLMELLARAAQIDGLRQITLLVTSANASARTLYASLGFRVYGCEPDALCVDGTYHDADLMVRFIDVRAPQTANNAGE</sequence>
<protein>
    <submittedName>
        <fullName evidence="1">GNAT family N-acetyltransferase</fullName>
        <ecNumber evidence="1">2.3.-.-</ecNumber>
    </submittedName>
</protein>
<keyword evidence="1" id="KW-0012">Acyltransferase</keyword>
<comment type="caution">
    <text evidence="1">The sequence shown here is derived from an EMBL/GenBank/DDBJ whole genome shotgun (WGS) entry which is preliminary data.</text>
</comment>
<evidence type="ECO:0000313" key="2">
    <source>
        <dbReference type="Proteomes" id="UP001558850"/>
    </source>
</evidence>
<proteinExistence type="predicted"/>
<keyword evidence="2" id="KW-1185">Reference proteome</keyword>
<evidence type="ECO:0000313" key="1">
    <source>
        <dbReference type="EMBL" id="MEX3936760.1"/>
    </source>
</evidence>
<dbReference type="EMBL" id="JBFRCH010000037">
    <property type="protein sequence ID" value="MEX3936760.1"/>
    <property type="molecule type" value="Genomic_DNA"/>
</dbReference>
<reference evidence="1" key="1">
    <citation type="submission" date="2024-07" db="EMBL/GenBank/DDBJ databases">
        <title>A survey of Mimosa microsymbionts across Brazilian biomes reveals a high diversity of Paraburkholderia nodulating endemic species, but also that Cupriavidus is common as a symbiont of widespread species.</title>
        <authorList>
            <person name="Rouws L."/>
            <person name="Barauna A."/>
            <person name="Beukes C."/>
            <person name="Rouws J.R.C."/>
            <person name="De Faria S.M."/>
            <person name="Gross E."/>
            <person name="Bueno Dos Reis Junior F."/>
            <person name="Simon M.F."/>
            <person name="Maluk M."/>
            <person name="Odee D.W."/>
            <person name="Kenicer G."/>
            <person name="Young J.P.W."/>
            <person name="Reis V.M."/>
            <person name="Zilli J."/>
            <person name="James E.K."/>
        </authorList>
    </citation>
    <scope>NUCLEOTIDE SEQUENCE</scope>
    <source>
        <strain evidence="1">EG181B</strain>
    </source>
</reference>
<dbReference type="Proteomes" id="UP001558850">
    <property type="component" value="Unassembled WGS sequence"/>
</dbReference>
<dbReference type="EC" id="2.3.-.-" evidence="1"/>
<name>A0ACC6UAM1_9BURK</name>
<accession>A0ACC6UAM1</accession>
<gene>
    <name evidence="1" type="ORF">AB4Y32_34200</name>
</gene>